<dbReference type="GO" id="GO:0047810">
    <property type="term" value="F:D-alanine-2-oxoglutarate aminotransferase activity"/>
    <property type="evidence" value="ECO:0007669"/>
    <property type="project" value="UniProtKB-EC"/>
</dbReference>
<evidence type="ECO:0000256" key="11">
    <source>
        <dbReference type="RuleBase" id="RU004516"/>
    </source>
</evidence>
<comment type="cofactor">
    <cofactor evidence="1 11">
        <name>pyridoxal 5'-phosphate</name>
        <dbReference type="ChEBI" id="CHEBI:597326"/>
    </cofactor>
</comment>
<dbReference type="PANTHER" id="PTHR42743">
    <property type="entry name" value="AMINO-ACID AMINOTRANSFERASE"/>
    <property type="match status" value="1"/>
</dbReference>
<comment type="caution">
    <text evidence="13">The sequence shown here is derived from an EMBL/GenBank/DDBJ whole genome shotgun (WGS) entry which is preliminary data.</text>
</comment>
<evidence type="ECO:0000256" key="5">
    <source>
        <dbReference type="ARBA" id="ARBA00021779"/>
    </source>
</evidence>
<dbReference type="SUPFAM" id="SSF56752">
    <property type="entry name" value="D-aminoacid aminotransferase-like PLP-dependent enzymes"/>
    <property type="match status" value="1"/>
</dbReference>
<evidence type="ECO:0000313" key="13">
    <source>
        <dbReference type="EMBL" id="MEN0644107.1"/>
    </source>
</evidence>
<evidence type="ECO:0000256" key="12">
    <source>
        <dbReference type="RuleBase" id="RU004520"/>
    </source>
</evidence>
<keyword evidence="7 13" id="KW-0808">Transferase</keyword>
<gene>
    <name evidence="13" type="primary">dat</name>
    <name evidence="13" type="ORF">MKY91_13180</name>
</gene>
<dbReference type="EMBL" id="JBCITK010000001">
    <property type="protein sequence ID" value="MEN0644107.1"/>
    <property type="molecule type" value="Genomic_DNA"/>
</dbReference>
<sequence>MNYVIDHMKIVPESESRLSFNDRSYHFGDGVYEVVRIYDQTPFQLDEHWDRLFQSAKKLDMNVSFTAEELTTLTYDLIKANQVIDGALYIQVSRGATPRNHLYSREETPVVTGFTMNAPASKQEEGISAWVTDDMRWLRCDIKTVNLLGNVMAKREAADADCQEAILHREGTVTEGSSSNLFLVNNGTLYTHPATNLILNGITRQLVIQLAKHAGYSVMEEPFPKDVLDHAEEAFITSTTSEVTPITEFKGQISATMPIGPVTRHLQTLFKEAIQKEQNLASKEAPETAE</sequence>
<dbReference type="PANTHER" id="PTHR42743:SF10">
    <property type="entry name" value="D-ALANINE AMINOTRANSFERASE"/>
    <property type="match status" value="1"/>
</dbReference>
<dbReference type="InterPro" id="IPR018300">
    <property type="entry name" value="Aminotrans_IV_CS"/>
</dbReference>
<organism evidence="13 14">
    <name type="scientific">Alkalicoccobacillus gibsonii</name>
    <dbReference type="NCBI Taxonomy" id="79881"/>
    <lineage>
        <taxon>Bacteria</taxon>
        <taxon>Bacillati</taxon>
        <taxon>Bacillota</taxon>
        <taxon>Bacilli</taxon>
        <taxon>Bacillales</taxon>
        <taxon>Bacillaceae</taxon>
        <taxon>Alkalicoccobacillus</taxon>
    </lineage>
</organism>
<accession>A0ABU9VJN6</accession>
<dbReference type="Proteomes" id="UP001418796">
    <property type="component" value="Unassembled WGS sequence"/>
</dbReference>
<dbReference type="NCBIfam" id="TIGR01121">
    <property type="entry name" value="D_amino_aminoT"/>
    <property type="match status" value="1"/>
</dbReference>
<evidence type="ECO:0000256" key="3">
    <source>
        <dbReference type="ARBA" id="ARBA00011738"/>
    </source>
</evidence>
<dbReference type="Gene3D" id="3.30.470.10">
    <property type="match status" value="1"/>
</dbReference>
<evidence type="ECO:0000256" key="6">
    <source>
        <dbReference type="ARBA" id="ARBA00022576"/>
    </source>
</evidence>
<dbReference type="InterPro" id="IPR001544">
    <property type="entry name" value="Aminotrans_IV"/>
</dbReference>
<evidence type="ECO:0000256" key="9">
    <source>
        <dbReference type="ARBA" id="ARBA00047911"/>
    </source>
</evidence>
<protein>
    <recommendedName>
        <fullName evidence="5 12">D-alanine aminotransferase</fullName>
        <ecNumber evidence="4 12">2.6.1.21</ecNumber>
    </recommendedName>
</protein>
<evidence type="ECO:0000313" key="14">
    <source>
        <dbReference type="Proteomes" id="UP001418796"/>
    </source>
</evidence>
<evidence type="ECO:0000256" key="10">
    <source>
        <dbReference type="RuleBase" id="RU004106"/>
    </source>
</evidence>
<comment type="function">
    <text evidence="12">Acts on the D-isomers of alanine, leucine, aspartate, glutamate, aminobutyrate, norvaline and asparagine. The enzyme transfers an amino group from a substrate D-amino acid to the pyridoxal phosphate cofactor to form pyridoxamine and an alpha-keto acid in the first half-reaction.</text>
</comment>
<dbReference type="Gene3D" id="3.20.10.10">
    <property type="entry name" value="D-amino Acid Aminotransferase, subunit A, domain 2"/>
    <property type="match status" value="1"/>
</dbReference>
<dbReference type="InterPro" id="IPR050571">
    <property type="entry name" value="Class-IV_PLP-Dep_Aminotrnsfr"/>
</dbReference>
<keyword evidence="8 11" id="KW-0663">Pyridoxal phosphate</keyword>
<dbReference type="CDD" id="cd01558">
    <property type="entry name" value="D-AAT_like"/>
    <property type="match status" value="1"/>
</dbReference>
<dbReference type="PROSITE" id="PS00770">
    <property type="entry name" value="AA_TRANSFER_CLASS_4"/>
    <property type="match status" value="1"/>
</dbReference>
<dbReference type="InterPro" id="IPR043132">
    <property type="entry name" value="BCAT-like_C"/>
</dbReference>
<evidence type="ECO:0000256" key="2">
    <source>
        <dbReference type="ARBA" id="ARBA00009320"/>
    </source>
</evidence>
<keyword evidence="6 13" id="KW-0032">Aminotransferase</keyword>
<evidence type="ECO:0000256" key="4">
    <source>
        <dbReference type="ARBA" id="ARBA00012874"/>
    </source>
</evidence>
<comment type="subunit">
    <text evidence="3">Homodimer.</text>
</comment>
<dbReference type="Pfam" id="PF01063">
    <property type="entry name" value="Aminotran_4"/>
    <property type="match status" value="1"/>
</dbReference>
<dbReference type="InterPro" id="IPR043131">
    <property type="entry name" value="BCAT-like_N"/>
</dbReference>
<evidence type="ECO:0000256" key="7">
    <source>
        <dbReference type="ARBA" id="ARBA00022679"/>
    </source>
</evidence>
<evidence type="ECO:0000256" key="1">
    <source>
        <dbReference type="ARBA" id="ARBA00001933"/>
    </source>
</evidence>
<reference evidence="13 14" key="1">
    <citation type="submission" date="2024-03" db="EMBL/GenBank/DDBJ databases">
        <title>Bacilli Hybrid Assemblies.</title>
        <authorList>
            <person name="Kovac J."/>
        </authorList>
    </citation>
    <scope>NUCLEOTIDE SEQUENCE [LARGE SCALE GENOMIC DNA]</scope>
    <source>
        <strain evidence="13 14">FSL R7-0666</strain>
    </source>
</reference>
<evidence type="ECO:0000256" key="8">
    <source>
        <dbReference type="ARBA" id="ARBA00022898"/>
    </source>
</evidence>
<comment type="catalytic activity">
    <reaction evidence="9 12">
        <text>D-alanine + 2-oxoglutarate = D-glutamate + pyruvate</text>
        <dbReference type="Rhea" id="RHEA:15869"/>
        <dbReference type="ChEBI" id="CHEBI:15361"/>
        <dbReference type="ChEBI" id="CHEBI:16810"/>
        <dbReference type="ChEBI" id="CHEBI:29986"/>
        <dbReference type="ChEBI" id="CHEBI:57416"/>
        <dbReference type="EC" id="2.6.1.21"/>
    </reaction>
</comment>
<name>A0ABU9VJN6_9BACI</name>
<dbReference type="InterPro" id="IPR005784">
    <property type="entry name" value="D_amino_transT"/>
</dbReference>
<dbReference type="InterPro" id="IPR036038">
    <property type="entry name" value="Aminotransferase-like"/>
</dbReference>
<proteinExistence type="inferred from homology"/>
<keyword evidence="14" id="KW-1185">Reference proteome</keyword>
<dbReference type="RefSeq" id="WP_343130869.1">
    <property type="nucleotide sequence ID" value="NZ_JBCITK010000001.1"/>
</dbReference>
<dbReference type="EC" id="2.6.1.21" evidence="4 12"/>
<comment type="similarity">
    <text evidence="2 10">Belongs to the class-IV pyridoxal-phosphate-dependent aminotransferase family.</text>
</comment>